<proteinExistence type="predicted"/>
<evidence type="ECO:0000313" key="2">
    <source>
        <dbReference type="Proteomes" id="UP000030653"/>
    </source>
</evidence>
<dbReference type="Gene3D" id="3.80.10.10">
    <property type="entry name" value="Ribonuclease Inhibitor"/>
    <property type="match status" value="1"/>
</dbReference>
<accession>M5FQP6</accession>
<dbReference type="AlphaFoldDB" id="M5FQP6"/>
<dbReference type="Proteomes" id="UP000030653">
    <property type="component" value="Unassembled WGS sequence"/>
</dbReference>
<gene>
    <name evidence="1" type="ORF">DACRYDRAFT_17440</name>
</gene>
<dbReference type="GeneID" id="63686346"/>
<dbReference type="RefSeq" id="XP_040626143.1">
    <property type="nucleotide sequence ID" value="XM_040771284.1"/>
</dbReference>
<sequence length="379" mass="42973">MDSPPQLVSPWKVACFKDGPEATTLDDFRMLLEHAYKDDPLQIIIDLNRWADTPPVPLTGTRMTDITSFLFEQFHLRRTHELVFLSDPRAPEPKLTNVVWGDNPPDDPYVLGQFYCPVTGLPLGTLENLVIMFGTFAHTGRINNFFRNCTNLRFMTIWSNTTPRSTRRLNMPPNASSINPINLKKLVHADLTLSFARCIEEMRFQMPALVHLPVVLDDSSSPAEHMIFSFARSIRIAKLAGAYSDEHLETFVRNHWNVEGLVLDCCPVGAAFVDFLTSPSLHARYFALNLTHLSIRASSIGDSNVLRICQQRERLQIWLIDCPNTSVGLGAHQTNGRVTRHAGQEEFWKAREASGNPDYPLPRMDAGLQRELYMTEPEL</sequence>
<dbReference type="SUPFAM" id="SSF52047">
    <property type="entry name" value="RNI-like"/>
    <property type="match status" value="1"/>
</dbReference>
<dbReference type="HOGENOM" id="CLU_729626_0_0_1"/>
<dbReference type="InterPro" id="IPR032675">
    <property type="entry name" value="LRR_dom_sf"/>
</dbReference>
<protein>
    <submittedName>
        <fullName evidence="1">Uncharacterized protein</fullName>
    </submittedName>
</protein>
<organism evidence="1 2">
    <name type="scientific">Dacryopinax primogenitus (strain DJM 731)</name>
    <name type="common">Brown rot fungus</name>
    <dbReference type="NCBI Taxonomy" id="1858805"/>
    <lineage>
        <taxon>Eukaryota</taxon>
        <taxon>Fungi</taxon>
        <taxon>Dikarya</taxon>
        <taxon>Basidiomycota</taxon>
        <taxon>Agaricomycotina</taxon>
        <taxon>Dacrymycetes</taxon>
        <taxon>Dacrymycetales</taxon>
        <taxon>Dacrymycetaceae</taxon>
        <taxon>Dacryopinax</taxon>
    </lineage>
</organism>
<evidence type="ECO:0000313" key="1">
    <source>
        <dbReference type="EMBL" id="EJT99245.1"/>
    </source>
</evidence>
<reference evidence="1 2" key="1">
    <citation type="journal article" date="2012" name="Science">
        <title>The Paleozoic origin of enzymatic lignin decomposition reconstructed from 31 fungal genomes.</title>
        <authorList>
            <person name="Floudas D."/>
            <person name="Binder M."/>
            <person name="Riley R."/>
            <person name="Barry K."/>
            <person name="Blanchette R.A."/>
            <person name="Henrissat B."/>
            <person name="Martinez A.T."/>
            <person name="Otillar R."/>
            <person name="Spatafora J.W."/>
            <person name="Yadav J.S."/>
            <person name="Aerts A."/>
            <person name="Benoit I."/>
            <person name="Boyd A."/>
            <person name="Carlson A."/>
            <person name="Copeland A."/>
            <person name="Coutinho P.M."/>
            <person name="de Vries R.P."/>
            <person name="Ferreira P."/>
            <person name="Findley K."/>
            <person name="Foster B."/>
            <person name="Gaskell J."/>
            <person name="Glotzer D."/>
            <person name="Gorecki P."/>
            <person name="Heitman J."/>
            <person name="Hesse C."/>
            <person name="Hori C."/>
            <person name="Igarashi K."/>
            <person name="Jurgens J.A."/>
            <person name="Kallen N."/>
            <person name="Kersten P."/>
            <person name="Kohler A."/>
            <person name="Kuees U."/>
            <person name="Kumar T.K.A."/>
            <person name="Kuo A."/>
            <person name="LaButti K."/>
            <person name="Larrondo L.F."/>
            <person name="Lindquist E."/>
            <person name="Ling A."/>
            <person name="Lombard V."/>
            <person name="Lucas S."/>
            <person name="Lundell T."/>
            <person name="Martin R."/>
            <person name="McLaughlin D.J."/>
            <person name="Morgenstern I."/>
            <person name="Morin E."/>
            <person name="Murat C."/>
            <person name="Nagy L.G."/>
            <person name="Nolan M."/>
            <person name="Ohm R.A."/>
            <person name="Patyshakuliyeva A."/>
            <person name="Rokas A."/>
            <person name="Ruiz-Duenas F.J."/>
            <person name="Sabat G."/>
            <person name="Salamov A."/>
            <person name="Samejima M."/>
            <person name="Schmutz J."/>
            <person name="Slot J.C."/>
            <person name="St John F."/>
            <person name="Stenlid J."/>
            <person name="Sun H."/>
            <person name="Sun S."/>
            <person name="Syed K."/>
            <person name="Tsang A."/>
            <person name="Wiebenga A."/>
            <person name="Young D."/>
            <person name="Pisabarro A."/>
            <person name="Eastwood D.C."/>
            <person name="Martin F."/>
            <person name="Cullen D."/>
            <person name="Grigoriev I.V."/>
            <person name="Hibbett D.S."/>
        </authorList>
    </citation>
    <scope>NUCLEOTIDE SEQUENCE [LARGE SCALE GENOMIC DNA]</scope>
    <source>
        <strain evidence="1 2">DJM-731 SS1</strain>
    </source>
</reference>
<keyword evidence="2" id="KW-1185">Reference proteome</keyword>
<name>M5FQP6_DACPD</name>
<dbReference type="EMBL" id="JH795870">
    <property type="protein sequence ID" value="EJT99245.1"/>
    <property type="molecule type" value="Genomic_DNA"/>
</dbReference>